<keyword evidence="2" id="KW-0732">Signal</keyword>
<feature type="chain" id="PRO_5045123101" description="Transmembrane protein" evidence="2">
    <location>
        <begin position="35"/>
        <end position="467"/>
    </location>
</feature>
<feature type="region of interest" description="Disordered" evidence="1">
    <location>
        <begin position="294"/>
        <end position="315"/>
    </location>
</feature>
<accession>A0ABQ7JCZ2</accession>
<feature type="signal peptide" evidence="2">
    <location>
        <begin position="1"/>
        <end position="34"/>
    </location>
</feature>
<evidence type="ECO:0000313" key="3">
    <source>
        <dbReference type="EMBL" id="KAF8821892.1"/>
    </source>
</evidence>
<feature type="region of interest" description="Disordered" evidence="1">
    <location>
        <begin position="115"/>
        <end position="144"/>
    </location>
</feature>
<evidence type="ECO:0000256" key="2">
    <source>
        <dbReference type="SAM" id="SignalP"/>
    </source>
</evidence>
<sequence length="467" mass="52312">MATTTNVFAFSSARRSITAFILLALALTFFFSNASEIEPLDTCPPSKGLSDVCMERTSPITPHDPVSTYLDVEQDPLTNNNDDISDVIDSLWATEVGGIESDWLLDLLRNQHSSNDDELSSEKTTSFPVHSHDSNTQSHKNARLSPNEFAAKAKNERNDNNDMQKFLNEMRNGLFAIYTVIDDSMNCCVLEGDITKCVEKCLSFPSKYKGLLGKQFWEHYSKYRDLWEKTKSQIEHAVEDIAYQVASSISQDDINFWNSLINNFNFEESVPKGQQAKDTPSLEDVLRSFEVSNKNEKTQSVASENSAKPEAASTSEEQLFEDFTHRVSSCSDFSNDEAGCNKVQRCKFTQADGNSGSVSMRCSIAPAHMKYLVQTDCKQESRGDLLAVARDVFFEGFMDYSTLSFLRNSQDAETICRAVTHSYFSVPQPEDAKTSLSDEGAVTAEWNKMGDNEKLEQVLSMVADMLK</sequence>
<protein>
    <recommendedName>
        <fullName evidence="5">Transmembrane protein</fullName>
    </recommendedName>
</protein>
<gene>
    <name evidence="3" type="ORF">IE077_001400</name>
</gene>
<evidence type="ECO:0000313" key="4">
    <source>
        <dbReference type="Proteomes" id="UP000823046"/>
    </source>
</evidence>
<name>A0ABQ7JCZ2_9APIC</name>
<comment type="caution">
    <text evidence="3">The sequence shown here is derived from an EMBL/GenBank/DDBJ whole genome shotgun (WGS) entry which is preliminary data.</text>
</comment>
<proteinExistence type="predicted"/>
<dbReference type="EMBL" id="JADAQX010000112">
    <property type="protein sequence ID" value="KAF8821892.1"/>
    <property type="molecule type" value="Genomic_DNA"/>
</dbReference>
<dbReference type="Proteomes" id="UP000823046">
    <property type="component" value="Unassembled WGS sequence"/>
</dbReference>
<evidence type="ECO:0000256" key="1">
    <source>
        <dbReference type="SAM" id="MobiDB-lite"/>
    </source>
</evidence>
<keyword evidence="4" id="KW-1185">Reference proteome</keyword>
<evidence type="ECO:0008006" key="5">
    <source>
        <dbReference type="Google" id="ProtNLM"/>
    </source>
</evidence>
<organism evidence="3 4">
    <name type="scientific">Cardiosporidium cionae</name>
    <dbReference type="NCBI Taxonomy" id="476202"/>
    <lineage>
        <taxon>Eukaryota</taxon>
        <taxon>Sar</taxon>
        <taxon>Alveolata</taxon>
        <taxon>Apicomplexa</taxon>
        <taxon>Aconoidasida</taxon>
        <taxon>Nephromycida</taxon>
        <taxon>Cardiosporidium</taxon>
    </lineage>
</organism>
<feature type="compositionally biased region" description="Polar residues" evidence="1">
    <location>
        <begin position="122"/>
        <end position="139"/>
    </location>
</feature>
<feature type="compositionally biased region" description="Polar residues" evidence="1">
    <location>
        <begin position="298"/>
        <end position="315"/>
    </location>
</feature>
<reference evidence="3 4" key="1">
    <citation type="journal article" date="2020" name="bioRxiv">
        <title>Metabolic contributions of an alphaproteobacterial endosymbiont in the apicomplexan Cardiosporidium cionae.</title>
        <authorList>
            <person name="Hunter E.S."/>
            <person name="Paight C.J."/>
            <person name="Lane C.E."/>
        </authorList>
    </citation>
    <scope>NUCLEOTIDE SEQUENCE [LARGE SCALE GENOMIC DNA]</scope>
    <source>
        <strain evidence="3">ESH_2018</strain>
    </source>
</reference>